<evidence type="ECO:0000256" key="2">
    <source>
        <dbReference type="ARBA" id="ARBA00022692"/>
    </source>
</evidence>
<keyword evidence="6" id="KW-0472">Membrane</keyword>
<sequence length="685" mass="75302">MSDWFTSKLKAAESILQKIDQQAAESLRKDERPQSDGLSVDTVTRTGGPVPLKDQLKKKSPDNSDHGGRLFSDFSSSTISQHESNKGIVSASSPKPNPTPNSNVTDGDWTELLSSQNPPLASPVKRGNGLPGVVGGKNSYRRQGSFGSNSMSMELKRNQKTSNTVAKVSRRSGSLRDNRLNGKPADAEDSGLSDSTGMSMTPDVNSANNGKSVEQQALHQKVAKGNMMLKALPKESMENVGQLNVVPLRENVSRLVDGSGSTVLPISAVDAASQLKVGFNRDGHGVQGTLGTSVPRDVNGISDAGSASETSSGSASNSESEDEREREERRKRREKILAEKAAAKSVEAIRERENMVARLEGEKQSLEKIIEERAKQQVKEASELQTTMMETMDAVELEKQKHNNTRMEALARLAKLETANADLAKSLATAQWNLEVEVKKVAELRQQIELKEVAHEELRRRISNSHQTGPSGKQLASTKALEVERELLEAECSFLADKIEKLEEKAKNIEANIEMTRKEMEEPTEVELELKRRLGQLTDHLIQKQAQVEALSSEKATLVFRIETASRMLDEGNSAINVDSFSSVPLKDIETGTWELFNSRTRPSLEAKIRSGREQLHVLLRQLDTIILAGSVFLKRNPTAKIWSLVYVVCLHLWVLYIFTSNTQPTPDSRSGAVMSLENMNSSGV</sequence>
<feature type="coiled-coil region" evidence="7">
    <location>
        <begin position="485"/>
        <end position="519"/>
    </location>
</feature>
<dbReference type="GO" id="GO:0007030">
    <property type="term" value="P:Golgi organization"/>
    <property type="evidence" value="ECO:0000318"/>
    <property type="project" value="GO_Central"/>
</dbReference>
<evidence type="ECO:0000256" key="1">
    <source>
        <dbReference type="ARBA" id="ARBA00004394"/>
    </source>
</evidence>
<dbReference type="Gramene" id="KCW84059">
    <property type="protein sequence ID" value="KCW84059"/>
    <property type="gene ID" value="EUGRSUZ_B00942"/>
</dbReference>
<dbReference type="InParanoid" id="A0A059D0R8"/>
<evidence type="ECO:0000256" key="4">
    <source>
        <dbReference type="ARBA" id="ARBA00023034"/>
    </source>
</evidence>
<dbReference type="EMBL" id="KK198754">
    <property type="protein sequence ID" value="KCW84059.1"/>
    <property type="molecule type" value="Genomic_DNA"/>
</dbReference>
<dbReference type="FunCoup" id="A0A059D0R8">
    <property type="interactions" value="739"/>
</dbReference>
<dbReference type="eggNOG" id="ENOG502QVAS">
    <property type="taxonomic scope" value="Eukaryota"/>
</dbReference>
<evidence type="ECO:0000256" key="7">
    <source>
        <dbReference type="SAM" id="Coils"/>
    </source>
</evidence>
<organism evidence="9">
    <name type="scientific">Eucalyptus grandis</name>
    <name type="common">Flooded gum</name>
    <dbReference type="NCBI Taxonomy" id="71139"/>
    <lineage>
        <taxon>Eukaryota</taxon>
        <taxon>Viridiplantae</taxon>
        <taxon>Streptophyta</taxon>
        <taxon>Embryophyta</taxon>
        <taxon>Tracheophyta</taxon>
        <taxon>Spermatophyta</taxon>
        <taxon>Magnoliopsida</taxon>
        <taxon>eudicotyledons</taxon>
        <taxon>Gunneridae</taxon>
        <taxon>Pentapetalae</taxon>
        <taxon>rosids</taxon>
        <taxon>malvids</taxon>
        <taxon>Myrtales</taxon>
        <taxon>Myrtaceae</taxon>
        <taxon>Myrtoideae</taxon>
        <taxon>Eucalypteae</taxon>
        <taxon>Eucalyptus</taxon>
    </lineage>
</organism>
<feature type="compositionally biased region" description="Polar residues" evidence="8">
    <location>
        <begin position="192"/>
        <end position="216"/>
    </location>
</feature>
<dbReference type="PANTHER" id="PTHR13815:SF5">
    <property type="entry name" value="GOLGIN CANDIDATE 2"/>
    <property type="match status" value="1"/>
</dbReference>
<feature type="compositionally biased region" description="Polar residues" evidence="8">
    <location>
        <begin position="141"/>
        <end position="152"/>
    </location>
</feature>
<dbReference type="STRING" id="71139.A0A059D0R8"/>
<evidence type="ECO:0000256" key="3">
    <source>
        <dbReference type="ARBA" id="ARBA00022989"/>
    </source>
</evidence>
<feature type="compositionally biased region" description="Basic and acidic residues" evidence="8">
    <location>
        <begin position="54"/>
        <end position="68"/>
    </location>
</feature>
<keyword evidence="5 7" id="KW-0175">Coiled coil</keyword>
<proteinExistence type="predicted"/>
<feature type="region of interest" description="Disordered" evidence="8">
    <location>
        <begin position="22"/>
        <end position="216"/>
    </location>
</feature>
<dbReference type="OrthoDB" id="248903at2759"/>
<dbReference type="PANTHER" id="PTHR13815">
    <property type="entry name" value="GOLGIN-84"/>
    <property type="match status" value="1"/>
</dbReference>
<comment type="subcellular location">
    <subcellularLocation>
        <location evidence="1">Golgi apparatus membrane</location>
    </subcellularLocation>
</comment>
<gene>
    <name evidence="9" type="ORF">EUGRSUZ_B00942</name>
</gene>
<feature type="compositionally biased region" description="Low complexity" evidence="8">
    <location>
        <begin position="302"/>
        <end position="318"/>
    </location>
</feature>
<feature type="compositionally biased region" description="Polar residues" evidence="8">
    <location>
        <begin position="73"/>
        <end position="82"/>
    </location>
</feature>
<accession>A0A059D0R8</accession>
<evidence type="ECO:0000313" key="9">
    <source>
        <dbReference type="EMBL" id="KCW84059.1"/>
    </source>
</evidence>
<dbReference type="GO" id="GO:0000301">
    <property type="term" value="P:retrograde transport, vesicle recycling within Golgi"/>
    <property type="evidence" value="ECO:0000318"/>
    <property type="project" value="GO_Central"/>
</dbReference>
<evidence type="ECO:0008006" key="10">
    <source>
        <dbReference type="Google" id="ProtNLM"/>
    </source>
</evidence>
<dbReference type="AlphaFoldDB" id="A0A059D0R8"/>
<dbReference type="OMA" id="TTMMETM"/>
<evidence type="ECO:0000256" key="8">
    <source>
        <dbReference type="SAM" id="MobiDB-lite"/>
    </source>
</evidence>
<dbReference type="Pfam" id="PF09787">
    <property type="entry name" value="Golgin_A5"/>
    <property type="match status" value="1"/>
</dbReference>
<dbReference type="InterPro" id="IPR019177">
    <property type="entry name" value="Golgin_subfamily_A_member_5"/>
</dbReference>
<dbReference type="GO" id="GO:0000139">
    <property type="term" value="C:Golgi membrane"/>
    <property type="evidence" value="ECO:0000318"/>
    <property type="project" value="GO_Central"/>
</dbReference>
<evidence type="ECO:0000256" key="6">
    <source>
        <dbReference type="ARBA" id="ARBA00023136"/>
    </source>
</evidence>
<dbReference type="GO" id="GO:0031985">
    <property type="term" value="C:Golgi cisterna"/>
    <property type="evidence" value="ECO:0000318"/>
    <property type="project" value="GO_Central"/>
</dbReference>
<keyword evidence="4" id="KW-0333">Golgi apparatus</keyword>
<feature type="region of interest" description="Disordered" evidence="8">
    <location>
        <begin position="285"/>
        <end position="335"/>
    </location>
</feature>
<keyword evidence="3" id="KW-1133">Transmembrane helix</keyword>
<reference evidence="9" key="1">
    <citation type="submission" date="2013-07" db="EMBL/GenBank/DDBJ databases">
        <title>The genome of Eucalyptus grandis.</title>
        <authorList>
            <person name="Schmutz J."/>
            <person name="Hayes R."/>
            <person name="Myburg A."/>
            <person name="Tuskan G."/>
            <person name="Grattapaglia D."/>
            <person name="Rokhsar D.S."/>
        </authorList>
    </citation>
    <scope>NUCLEOTIDE SEQUENCE</scope>
    <source>
        <tissue evidence="9">Leaf extractions</tissue>
    </source>
</reference>
<evidence type="ECO:0000256" key="5">
    <source>
        <dbReference type="ARBA" id="ARBA00023054"/>
    </source>
</evidence>
<keyword evidence="2" id="KW-0812">Transmembrane</keyword>
<feature type="region of interest" description="Disordered" evidence="8">
    <location>
        <begin position="665"/>
        <end position="685"/>
    </location>
</feature>
<protein>
    <recommendedName>
        <fullName evidence="10">Golgin candidate 2</fullName>
    </recommendedName>
</protein>
<name>A0A059D0R8_EUCGR</name>
<dbReference type="KEGG" id="egr:104422909"/>